<dbReference type="GO" id="GO:0004022">
    <property type="term" value="F:alcohol dehydrogenase (NAD+) activity"/>
    <property type="evidence" value="ECO:0007669"/>
    <property type="project" value="TreeGrafter"/>
</dbReference>
<protein>
    <recommendedName>
        <fullName evidence="8">Alcohol dehydrogenase-like C-terminal domain-containing protein</fullName>
    </recommendedName>
</protein>
<dbReference type="PANTHER" id="PTHR42940:SF3">
    <property type="entry name" value="ALCOHOL DEHYDROGENASE 1-RELATED"/>
    <property type="match status" value="1"/>
</dbReference>
<comment type="cofactor">
    <cofactor evidence="1">
        <name>Zn(2+)</name>
        <dbReference type="ChEBI" id="CHEBI:29105"/>
    </cofactor>
</comment>
<dbReference type="GO" id="GO:0005737">
    <property type="term" value="C:cytoplasm"/>
    <property type="evidence" value="ECO:0007669"/>
    <property type="project" value="TreeGrafter"/>
</dbReference>
<accession>A0A9P3GMB3</accession>
<dbReference type="PANTHER" id="PTHR42940">
    <property type="entry name" value="ALCOHOL DEHYDROGENASE 1-RELATED"/>
    <property type="match status" value="1"/>
</dbReference>
<evidence type="ECO:0000256" key="4">
    <source>
        <dbReference type="ARBA" id="ARBA00023002"/>
    </source>
</evidence>
<keyword evidence="2" id="KW-0479">Metal-binding</keyword>
<evidence type="ECO:0000256" key="1">
    <source>
        <dbReference type="ARBA" id="ARBA00001947"/>
    </source>
</evidence>
<keyword evidence="5" id="KW-0520">NAD</keyword>
<proteinExistence type="predicted"/>
<keyword evidence="3" id="KW-0862">Zinc</keyword>
<dbReference type="Gene3D" id="3.40.50.720">
    <property type="entry name" value="NAD(P)-binding Rossmann-like Domain"/>
    <property type="match status" value="1"/>
</dbReference>
<keyword evidence="7" id="KW-1185">Reference proteome</keyword>
<dbReference type="GO" id="GO:0046872">
    <property type="term" value="F:metal ion binding"/>
    <property type="evidence" value="ECO:0007669"/>
    <property type="project" value="UniProtKB-KW"/>
</dbReference>
<dbReference type="OrthoDB" id="1879366at2759"/>
<dbReference type="EMBL" id="BPQB01000055">
    <property type="protein sequence ID" value="GJE96064.1"/>
    <property type="molecule type" value="Genomic_DNA"/>
</dbReference>
<gene>
    <name evidence="6" type="ORF">PsYK624_122570</name>
</gene>
<evidence type="ECO:0000313" key="6">
    <source>
        <dbReference type="EMBL" id="GJE96064.1"/>
    </source>
</evidence>
<dbReference type="AlphaFoldDB" id="A0A9P3GMB3"/>
<dbReference type="Proteomes" id="UP000703269">
    <property type="component" value="Unassembled WGS sequence"/>
</dbReference>
<dbReference type="Gene3D" id="3.90.180.10">
    <property type="entry name" value="Medium-chain alcohol dehydrogenases, catalytic domain"/>
    <property type="match status" value="1"/>
</dbReference>
<evidence type="ECO:0000256" key="3">
    <source>
        <dbReference type="ARBA" id="ARBA00022833"/>
    </source>
</evidence>
<comment type="caution">
    <text evidence="6">The sequence shown here is derived from an EMBL/GenBank/DDBJ whole genome shotgun (WGS) entry which is preliminary data.</text>
</comment>
<evidence type="ECO:0000313" key="7">
    <source>
        <dbReference type="Proteomes" id="UP000703269"/>
    </source>
</evidence>
<reference evidence="6 7" key="1">
    <citation type="submission" date="2021-08" db="EMBL/GenBank/DDBJ databases">
        <title>Draft Genome Sequence of Phanerochaete sordida strain YK-624.</title>
        <authorList>
            <person name="Mori T."/>
            <person name="Dohra H."/>
            <person name="Suzuki T."/>
            <person name="Kawagishi H."/>
            <person name="Hirai H."/>
        </authorList>
    </citation>
    <scope>NUCLEOTIDE SEQUENCE [LARGE SCALE GENOMIC DNA]</scope>
    <source>
        <strain evidence="6 7">YK-624</strain>
    </source>
</reference>
<evidence type="ECO:0000256" key="2">
    <source>
        <dbReference type="ARBA" id="ARBA00022723"/>
    </source>
</evidence>
<evidence type="ECO:0008006" key="8">
    <source>
        <dbReference type="Google" id="ProtNLM"/>
    </source>
</evidence>
<organism evidence="6 7">
    <name type="scientific">Phanerochaete sordida</name>
    <dbReference type="NCBI Taxonomy" id="48140"/>
    <lineage>
        <taxon>Eukaryota</taxon>
        <taxon>Fungi</taxon>
        <taxon>Dikarya</taxon>
        <taxon>Basidiomycota</taxon>
        <taxon>Agaricomycotina</taxon>
        <taxon>Agaricomycetes</taxon>
        <taxon>Polyporales</taxon>
        <taxon>Phanerochaetaceae</taxon>
        <taxon>Phanerochaete</taxon>
    </lineage>
</organism>
<name>A0A9P3GMB3_9APHY</name>
<sequence length="125" mass="13738">MVVGLPARASLNADIFFIVVKSISTLESYVGNRQDAREALDLAARGKVRCFFELKPLSALKDTYQNLEKGTVVGRVVLDMKNWAAARRRHCSPSSASILLSSSRASLASLFVFPSPTRSRGFFLD</sequence>
<evidence type="ECO:0000256" key="5">
    <source>
        <dbReference type="ARBA" id="ARBA00023027"/>
    </source>
</evidence>
<keyword evidence="4" id="KW-0560">Oxidoreductase</keyword>